<evidence type="ECO:0008006" key="4">
    <source>
        <dbReference type="Google" id="ProtNLM"/>
    </source>
</evidence>
<evidence type="ECO:0000256" key="1">
    <source>
        <dbReference type="SAM" id="SignalP"/>
    </source>
</evidence>
<dbReference type="Proteomes" id="UP000020529">
    <property type="component" value="Unassembled WGS sequence"/>
</dbReference>
<dbReference type="PROSITE" id="PS51257">
    <property type="entry name" value="PROKAR_LIPOPROTEIN"/>
    <property type="match status" value="1"/>
</dbReference>
<dbReference type="EMBL" id="JGCY01000030">
    <property type="protein sequence ID" value="EXY77035.1"/>
    <property type="molecule type" value="Genomic_DNA"/>
</dbReference>
<keyword evidence="1" id="KW-0732">Signal</keyword>
<dbReference type="RefSeq" id="WP_022347152.1">
    <property type="nucleotide sequence ID" value="NZ_JGCY01000030.1"/>
</dbReference>
<accession>A0A015W9A4</accession>
<dbReference type="PATRIC" id="fig|1339315.3.peg.75"/>
<proteinExistence type="predicted"/>
<dbReference type="AlphaFoldDB" id="A0A015W9A4"/>
<reference evidence="2 3" key="1">
    <citation type="submission" date="2014-02" db="EMBL/GenBank/DDBJ databases">
        <authorList>
            <person name="Sears C."/>
            <person name="Carroll K."/>
            <person name="Sack B.R."/>
            <person name="Qadri F."/>
            <person name="Myers L.L."/>
            <person name="Chung G.-T."/>
            <person name="Escheverria P."/>
            <person name="Fraser C.M."/>
            <person name="Sadzewicz L."/>
            <person name="Shefchek K.A."/>
            <person name="Tallon L."/>
            <person name="Das S.P."/>
            <person name="Daugherty S."/>
            <person name="Mongodin E.F."/>
        </authorList>
    </citation>
    <scope>NUCLEOTIDE SEQUENCE [LARGE SCALE GENOMIC DNA]</scope>
    <source>
        <strain evidence="3">3988T(B)14</strain>
    </source>
</reference>
<name>A0A015W9A4_BACFG</name>
<feature type="signal peptide" evidence="1">
    <location>
        <begin position="1"/>
        <end position="25"/>
    </location>
</feature>
<gene>
    <name evidence="2" type="ORF">M124_4067</name>
</gene>
<organism evidence="2 3">
    <name type="scientific">Bacteroides fragilis str. 3988T(B)14</name>
    <dbReference type="NCBI Taxonomy" id="1339315"/>
    <lineage>
        <taxon>Bacteria</taxon>
        <taxon>Pseudomonadati</taxon>
        <taxon>Bacteroidota</taxon>
        <taxon>Bacteroidia</taxon>
        <taxon>Bacteroidales</taxon>
        <taxon>Bacteroidaceae</taxon>
        <taxon>Bacteroides</taxon>
    </lineage>
</organism>
<protein>
    <recommendedName>
        <fullName evidence="4">Lipoprotein</fullName>
    </recommendedName>
</protein>
<comment type="caution">
    <text evidence="2">The sequence shown here is derived from an EMBL/GenBank/DDBJ whole genome shotgun (WGS) entry which is preliminary data.</text>
</comment>
<evidence type="ECO:0000313" key="3">
    <source>
        <dbReference type="Proteomes" id="UP000020529"/>
    </source>
</evidence>
<feature type="chain" id="PRO_5001478401" description="Lipoprotein" evidence="1">
    <location>
        <begin position="26"/>
        <end position="415"/>
    </location>
</feature>
<sequence length="415" mass="47871">MKMILNFSECIISFFSLCLLCVVFSCDEMDIDQGPPTSVTRNLMTSDGPGFKIDTVTYDKIPAEYARKILSLEEPTSVVTDKSKRSFRVNELFQIRKANDQLLSITSYSAKTVYDLTLEVYVEGGSQYVPIAYLDSIPGFSQFEFKPSLINGNFIYKKDNGVDTLSLSSLNEKRMKFRLLSDDKHFEMLSKIDAEWNISFSNYDWKPGYESGSWRELSAIYAREWVVIITNYAYMMTTPEYAFIMRNFSKIFGGELYDNNRVKFTPEKYLSEEKRFKQPHNFVCGRSKPSVGGLGGGNVWGVTHWNYYGHYASFSGWESITHEFMHCMGYGHSSNMTYASGGVGWTEFMWQLHTYLRGNDWLPYTDRNLLGFHKPENAKYRNGGIDPDKLNDNKILQFYNKSKVTQYFLANPLSK</sequence>
<evidence type="ECO:0000313" key="2">
    <source>
        <dbReference type="EMBL" id="EXY77035.1"/>
    </source>
</evidence>